<dbReference type="AlphaFoldDB" id="A0A8J4V246"/>
<evidence type="ECO:0000313" key="3">
    <source>
        <dbReference type="Proteomes" id="UP000695562"/>
    </source>
</evidence>
<evidence type="ECO:0000313" key="2">
    <source>
        <dbReference type="EMBL" id="KAF2077910.1"/>
    </source>
</evidence>
<organism evidence="2 3">
    <name type="scientific">Polysphondylium violaceum</name>
    <dbReference type="NCBI Taxonomy" id="133409"/>
    <lineage>
        <taxon>Eukaryota</taxon>
        <taxon>Amoebozoa</taxon>
        <taxon>Evosea</taxon>
        <taxon>Eumycetozoa</taxon>
        <taxon>Dictyostelia</taxon>
        <taxon>Dictyosteliales</taxon>
        <taxon>Dictyosteliaceae</taxon>
        <taxon>Polysphondylium</taxon>
    </lineage>
</organism>
<feature type="transmembrane region" description="Helical" evidence="1">
    <location>
        <begin position="30"/>
        <end position="48"/>
    </location>
</feature>
<feature type="transmembrane region" description="Helical" evidence="1">
    <location>
        <begin position="138"/>
        <end position="163"/>
    </location>
</feature>
<keyword evidence="1" id="KW-1133">Transmembrane helix</keyword>
<feature type="transmembrane region" description="Helical" evidence="1">
    <location>
        <begin position="213"/>
        <end position="235"/>
    </location>
</feature>
<sequence length="324" mass="37369">MSSTSASVAEIQPKISDFVSITPYLKLETSFQSLFLFLYLLKIIYLVKIERKNNGFQLKLWVHIICFFYNFFNGIANSLVFISKTSVQAWLNYVTFVVLVLYLIVLASALLLFLHWVSLITDVLSVTKGGKVLTRNNGILFFGVFFIPNLILSIIFYIIAMWFQTKVNFNLLMKVQQYFLLGTVCLVTFILWGFLVYQMIIMNPVSRNSAKKFFIMAFLFSTTTVLVILFQVIIAFSPPSNILWCVYLNIITCICFHLQVLFTVFPINIHKIRKYYNPQYVEPSLRHSQISPKNSNSEKNISLKKVEPEYTCQPANISVGNIQP</sequence>
<keyword evidence="1" id="KW-0812">Transmembrane</keyword>
<gene>
    <name evidence="2" type="ORF">CYY_000788</name>
</gene>
<keyword evidence="1" id="KW-0472">Membrane</keyword>
<name>A0A8J4V246_9MYCE</name>
<proteinExistence type="predicted"/>
<evidence type="ECO:0000256" key="1">
    <source>
        <dbReference type="SAM" id="Phobius"/>
    </source>
</evidence>
<comment type="caution">
    <text evidence="2">The sequence shown here is derived from an EMBL/GenBank/DDBJ whole genome shotgun (WGS) entry which is preliminary data.</text>
</comment>
<dbReference type="EMBL" id="AJWJ01000016">
    <property type="protein sequence ID" value="KAF2077910.1"/>
    <property type="molecule type" value="Genomic_DNA"/>
</dbReference>
<feature type="transmembrane region" description="Helical" evidence="1">
    <location>
        <begin position="178"/>
        <end position="201"/>
    </location>
</feature>
<feature type="transmembrane region" description="Helical" evidence="1">
    <location>
        <begin position="60"/>
        <end position="82"/>
    </location>
</feature>
<accession>A0A8J4V246</accession>
<reference evidence="2" key="1">
    <citation type="submission" date="2020-01" db="EMBL/GenBank/DDBJ databases">
        <title>Development of genomics and gene disruption for Polysphondylium violaceum indicates a role for the polyketide synthase stlB in stalk morphogenesis.</title>
        <authorList>
            <person name="Narita B."/>
            <person name="Kawabe Y."/>
            <person name="Kin K."/>
            <person name="Saito T."/>
            <person name="Gibbs R."/>
            <person name="Kuspa A."/>
            <person name="Muzny D."/>
            <person name="Queller D."/>
            <person name="Richards S."/>
            <person name="Strassman J."/>
            <person name="Sucgang R."/>
            <person name="Worley K."/>
            <person name="Schaap P."/>
        </authorList>
    </citation>
    <scope>NUCLEOTIDE SEQUENCE</scope>
    <source>
        <strain evidence="2">QSvi11</strain>
    </source>
</reference>
<protein>
    <submittedName>
        <fullName evidence="2">Uncharacterized protein</fullName>
    </submittedName>
</protein>
<feature type="transmembrane region" description="Helical" evidence="1">
    <location>
        <begin position="241"/>
        <end position="265"/>
    </location>
</feature>
<keyword evidence="3" id="KW-1185">Reference proteome</keyword>
<feature type="transmembrane region" description="Helical" evidence="1">
    <location>
        <begin position="94"/>
        <end position="117"/>
    </location>
</feature>
<dbReference type="Proteomes" id="UP000695562">
    <property type="component" value="Unassembled WGS sequence"/>
</dbReference>